<evidence type="ECO:0000256" key="1">
    <source>
        <dbReference type="ARBA" id="ARBA00001917"/>
    </source>
</evidence>
<dbReference type="AlphaFoldDB" id="A0A1U8AJT7"/>
<dbReference type="Proteomes" id="UP000189703">
    <property type="component" value="Unplaced"/>
</dbReference>
<dbReference type="EC" id="1.4.3.5" evidence="4"/>
<feature type="domain" description="Pyridoxamine 5'-phosphate oxidase Alr4036 family FMN-binding" evidence="8">
    <location>
        <begin position="5"/>
        <end position="96"/>
    </location>
</feature>
<evidence type="ECO:0000256" key="5">
    <source>
        <dbReference type="ARBA" id="ARBA00022630"/>
    </source>
</evidence>
<dbReference type="PANTHER" id="PTHR10851">
    <property type="entry name" value="PYRIDOXINE-5-PHOSPHATE OXIDASE"/>
    <property type="match status" value="1"/>
</dbReference>
<dbReference type="KEGG" id="nnu:104604731"/>
<evidence type="ECO:0000256" key="7">
    <source>
        <dbReference type="ARBA" id="ARBA00023002"/>
    </source>
</evidence>
<comment type="pathway">
    <text evidence="3">Cofactor metabolism; pyridoxal 5'-phosphate salvage; pyridoxal 5'-phosphate from pyridoxine 5'-phosphate: step 1/1.</text>
</comment>
<dbReference type="UniPathway" id="UPA01068">
    <property type="reaction ID" value="UER00304"/>
</dbReference>
<evidence type="ECO:0000313" key="10">
    <source>
        <dbReference type="RefSeq" id="XP_010267523.1"/>
    </source>
</evidence>
<dbReference type="InParanoid" id="A0A1U8AJT7"/>
<proteinExistence type="predicted"/>
<comment type="pathway">
    <text evidence="2">Cofactor metabolism; pyridoxal 5'-phosphate salvage; pyridoxal 5'-phosphate from pyridoxamine 5'-phosphate: step 1/1.</text>
</comment>
<dbReference type="Gene3D" id="2.30.110.10">
    <property type="entry name" value="Electron Transport, Fmn-binding Protein, Chain A"/>
    <property type="match status" value="1"/>
</dbReference>
<evidence type="ECO:0000259" key="8">
    <source>
        <dbReference type="Pfam" id="PF12766"/>
    </source>
</evidence>
<dbReference type="GO" id="GO:0008615">
    <property type="term" value="P:pyridoxine biosynthetic process"/>
    <property type="evidence" value="ECO:0007669"/>
    <property type="project" value="InterPro"/>
</dbReference>
<gene>
    <name evidence="10" type="primary">LOC104604731</name>
</gene>
<evidence type="ECO:0000256" key="3">
    <source>
        <dbReference type="ARBA" id="ARBA00005037"/>
    </source>
</evidence>
<dbReference type="RefSeq" id="XP_010267523.1">
    <property type="nucleotide sequence ID" value="XM_010269221.2"/>
</dbReference>
<evidence type="ECO:0000313" key="9">
    <source>
        <dbReference type="Proteomes" id="UP000189703"/>
    </source>
</evidence>
<keyword evidence="5" id="KW-0285">Flavoprotein</keyword>
<dbReference type="eggNOG" id="KOG4558">
    <property type="taxonomic scope" value="Eukaryota"/>
</dbReference>
<dbReference type="InterPro" id="IPR024624">
    <property type="entry name" value="Pyridox_Oxase_Alr4036_FMN-bd"/>
</dbReference>
<name>A0A1U8AJT7_NELNU</name>
<accession>A0A1U8AJT7</accession>
<protein>
    <recommendedName>
        <fullName evidence="4">pyridoxal 5'-phosphate synthase</fullName>
        <ecNumber evidence="4">1.4.3.5</ecNumber>
    </recommendedName>
</protein>
<dbReference type="GO" id="GO:0004733">
    <property type="term" value="F:pyridoxamine phosphate oxidase activity"/>
    <property type="evidence" value="ECO:0007669"/>
    <property type="project" value="UniProtKB-EC"/>
</dbReference>
<dbReference type="InterPro" id="IPR012349">
    <property type="entry name" value="Split_barrel_FMN-bd"/>
</dbReference>
<evidence type="ECO:0000256" key="6">
    <source>
        <dbReference type="ARBA" id="ARBA00022643"/>
    </source>
</evidence>
<reference evidence="10" key="1">
    <citation type="submission" date="2025-08" db="UniProtKB">
        <authorList>
            <consortium name="RefSeq"/>
        </authorList>
    </citation>
    <scope>IDENTIFICATION</scope>
</reference>
<keyword evidence="6" id="KW-0288">FMN</keyword>
<organism evidence="9 10">
    <name type="scientific">Nelumbo nucifera</name>
    <name type="common">Sacred lotus</name>
    <dbReference type="NCBI Taxonomy" id="4432"/>
    <lineage>
        <taxon>Eukaryota</taxon>
        <taxon>Viridiplantae</taxon>
        <taxon>Streptophyta</taxon>
        <taxon>Embryophyta</taxon>
        <taxon>Tracheophyta</taxon>
        <taxon>Spermatophyta</taxon>
        <taxon>Magnoliopsida</taxon>
        <taxon>Proteales</taxon>
        <taxon>Nelumbonaceae</taxon>
        <taxon>Nelumbo</taxon>
    </lineage>
</organism>
<evidence type="ECO:0000256" key="2">
    <source>
        <dbReference type="ARBA" id="ARBA00004738"/>
    </source>
</evidence>
<dbReference type="InterPro" id="IPR000659">
    <property type="entry name" value="Pyridox_Oxase"/>
</dbReference>
<sequence length="196" mass="22474">MATTLWKQLLLNAIDSNANLKHSSFFQLATVGSNGRPANRTVVFRGFEEGSDKIQINTDCRSRKIDDIRHCPFSEICWYFTSSWEQFRFNGRIEIIDGSNFDPDKVQKREKAWFASSLRSRAQYLGPSPGLPCINEESSKESSIDPTKGPVDAFCLLLLDPEQIDYLNLKSNKRLIFRSEQSDERGKCWLTEEINP</sequence>
<dbReference type="FunCoup" id="A0A1U8AJT7">
    <property type="interactions" value="1537"/>
</dbReference>
<dbReference type="OrthoDB" id="434253at2759"/>
<keyword evidence="7" id="KW-0560">Oxidoreductase</keyword>
<keyword evidence="9" id="KW-1185">Reference proteome</keyword>
<dbReference type="OMA" id="SEICWYF"/>
<dbReference type="STRING" id="4432.A0A1U8AJT7"/>
<dbReference type="PANTHER" id="PTHR10851:SF3">
    <property type="entry name" value="PYRIDOXINE_PYRIDOXAMINE 5'-PHOSPHATE OXIDASE 2"/>
    <property type="match status" value="1"/>
</dbReference>
<dbReference type="GeneID" id="104604731"/>
<dbReference type="Pfam" id="PF12766">
    <property type="entry name" value="Pyridox_oxase_2"/>
    <property type="match status" value="1"/>
</dbReference>
<evidence type="ECO:0000256" key="4">
    <source>
        <dbReference type="ARBA" id="ARBA00012801"/>
    </source>
</evidence>
<dbReference type="SUPFAM" id="SSF50475">
    <property type="entry name" value="FMN-binding split barrel"/>
    <property type="match status" value="1"/>
</dbReference>
<dbReference type="GO" id="GO:0010181">
    <property type="term" value="F:FMN binding"/>
    <property type="evidence" value="ECO:0007669"/>
    <property type="project" value="InterPro"/>
</dbReference>
<comment type="cofactor">
    <cofactor evidence="1">
        <name>FMN</name>
        <dbReference type="ChEBI" id="CHEBI:58210"/>
    </cofactor>
</comment>